<evidence type="ECO:0000256" key="3">
    <source>
        <dbReference type="SAM" id="SignalP"/>
    </source>
</evidence>
<dbReference type="InterPro" id="IPR036084">
    <property type="entry name" value="Ser_inhib-like_sf"/>
</dbReference>
<feature type="non-terminal residue" evidence="5">
    <location>
        <position position="514"/>
    </location>
</feature>
<reference evidence="5" key="1">
    <citation type="journal article" date="2010" name="Science">
        <title>Plasticity of animal genome architecture unmasked by rapid evolution of a pelagic tunicate.</title>
        <authorList>
            <person name="Denoeud F."/>
            <person name="Henriet S."/>
            <person name="Mungpakdee S."/>
            <person name="Aury J.M."/>
            <person name="Da Silva C."/>
            <person name="Brinkmann H."/>
            <person name="Mikhaleva J."/>
            <person name="Olsen L.C."/>
            <person name="Jubin C."/>
            <person name="Canestro C."/>
            <person name="Bouquet J.M."/>
            <person name="Danks G."/>
            <person name="Poulain J."/>
            <person name="Campsteijn C."/>
            <person name="Adamski M."/>
            <person name="Cross I."/>
            <person name="Yadetie F."/>
            <person name="Muffato M."/>
            <person name="Louis A."/>
            <person name="Butcher S."/>
            <person name="Tsagkogeorga G."/>
            <person name="Konrad A."/>
            <person name="Singh S."/>
            <person name="Jensen M.F."/>
            <person name="Cong E.H."/>
            <person name="Eikeseth-Otteraa H."/>
            <person name="Noel B."/>
            <person name="Anthouard V."/>
            <person name="Porcel B.M."/>
            <person name="Kachouri-Lafond R."/>
            <person name="Nishino A."/>
            <person name="Ugolini M."/>
            <person name="Chourrout P."/>
            <person name="Nishida H."/>
            <person name="Aasland R."/>
            <person name="Huzurbazar S."/>
            <person name="Westhof E."/>
            <person name="Delsuc F."/>
            <person name="Lehrach H."/>
            <person name="Reinhardt R."/>
            <person name="Weissenbach J."/>
            <person name="Roy S.W."/>
            <person name="Artiguenave F."/>
            <person name="Postlethwait J.H."/>
            <person name="Manak J.R."/>
            <person name="Thompson E.M."/>
            <person name="Jaillon O."/>
            <person name="Du Pasquier L."/>
            <person name="Boudinot P."/>
            <person name="Liberles D.A."/>
            <person name="Volff J.N."/>
            <person name="Philippe H."/>
            <person name="Lenhard B."/>
            <person name="Roest Crollius H."/>
            <person name="Wincker P."/>
            <person name="Chourrout D."/>
        </authorList>
    </citation>
    <scope>NUCLEOTIDE SEQUENCE [LARGE SCALE GENOMIC DNA]</scope>
</reference>
<evidence type="ECO:0000259" key="4">
    <source>
        <dbReference type="PROSITE" id="PS50026"/>
    </source>
</evidence>
<feature type="signal peptide" evidence="3">
    <location>
        <begin position="1"/>
        <end position="21"/>
    </location>
</feature>
<keyword evidence="3" id="KW-0732">Signal</keyword>
<dbReference type="PROSITE" id="PS00022">
    <property type="entry name" value="EGF_1"/>
    <property type="match status" value="1"/>
</dbReference>
<dbReference type="Proteomes" id="UP000011014">
    <property type="component" value="Unassembled WGS sequence"/>
</dbReference>
<feature type="disulfide bond" evidence="2">
    <location>
        <begin position="88"/>
        <end position="97"/>
    </location>
</feature>
<name>E4YWH2_OIKDI</name>
<keyword evidence="2" id="KW-0245">EGF-like domain</keyword>
<dbReference type="Gene3D" id="2.10.25.10">
    <property type="entry name" value="Laminin"/>
    <property type="match status" value="1"/>
</dbReference>
<feature type="chain" id="PRO_5003193858" description="EGF-like domain-containing protein" evidence="3">
    <location>
        <begin position="22"/>
        <end position="514"/>
    </location>
</feature>
<proteinExistence type="predicted"/>
<protein>
    <recommendedName>
        <fullName evidence="4">EGF-like domain-containing protein</fullName>
    </recommendedName>
</protein>
<dbReference type="SMART" id="SM00181">
    <property type="entry name" value="EGF"/>
    <property type="match status" value="2"/>
</dbReference>
<keyword evidence="1 2" id="KW-1015">Disulfide bond</keyword>
<feature type="domain" description="EGF-like" evidence="4">
    <location>
        <begin position="66"/>
        <end position="98"/>
    </location>
</feature>
<comment type="caution">
    <text evidence="2">Lacks conserved residue(s) required for the propagation of feature annotation.</text>
</comment>
<dbReference type="InterPro" id="IPR014853">
    <property type="entry name" value="VWF/SSPO/ZAN-like_Cys-rich_dom"/>
</dbReference>
<dbReference type="SMART" id="SM00832">
    <property type="entry name" value="C8"/>
    <property type="match status" value="1"/>
</dbReference>
<dbReference type="PANTHER" id="PTHR11339">
    <property type="entry name" value="EXTRACELLULAR MATRIX GLYCOPROTEIN RELATED"/>
    <property type="match status" value="1"/>
</dbReference>
<dbReference type="InterPro" id="IPR000742">
    <property type="entry name" value="EGF"/>
</dbReference>
<dbReference type="Pfam" id="PF08742">
    <property type="entry name" value="C8"/>
    <property type="match status" value="1"/>
</dbReference>
<feature type="disulfide bond" evidence="2">
    <location>
        <begin position="70"/>
        <end position="80"/>
    </location>
</feature>
<dbReference type="PROSITE" id="PS50026">
    <property type="entry name" value="EGF_3"/>
    <property type="match status" value="1"/>
</dbReference>
<evidence type="ECO:0000256" key="2">
    <source>
        <dbReference type="PROSITE-ProRule" id="PRU00076"/>
    </source>
</evidence>
<sequence length="514" mass="56547">MEIVSSAFVFAIVAGLELAASKKLVTVKMELRCDVAICDDCSAQGGNCLQGGICECKKGWKGSSCAKASCFPPCENGGRCISPDNCSCKENWSGKTCEKYGPSAKICSFTNHRIMLFDESHHFIEKDEGKKCSVTLLKTSVLQIELLSESNKLIARSMGETIELTNDHSFSTEFGESRQEFSFDDTIIILTENEIWIKYFGSSTPDGLCASFVSQTSEFFLPNGQLPSKCFREAIASSPVTHAQLADTCAHLKKLGNFEKCAKLVPSAELLMSRCVFELSQRCSNSSNTECLCETLSGWSSTCAQFGFDVQEWRRGDLCPEPSCQKNQIWSEAVELSKPICEDIRNNAVLSSKPNKFPGCSCPENQTLREDRICVQKEFCGCSLNGVFFDEGSVFTNDKICVCKGLSWQCKKKKSARRCRLFGAGHVDDFDGGRNSIAAHGDFLALRMDDISVNVEFSQCAGDQFSICLHKVEVNADKHHLRLGPSDAVYINGEQAIGSSSGEDIRYYGSSQIQ</sequence>
<dbReference type="SUPFAM" id="SSF57567">
    <property type="entry name" value="Serine protease inhibitors"/>
    <property type="match status" value="1"/>
</dbReference>
<accession>E4YWH2</accession>
<evidence type="ECO:0000256" key="1">
    <source>
        <dbReference type="ARBA" id="ARBA00023157"/>
    </source>
</evidence>
<dbReference type="EMBL" id="FN655661">
    <property type="protein sequence ID" value="CBY39807.1"/>
    <property type="molecule type" value="Genomic_DNA"/>
</dbReference>
<dbReference type="AlphaFoldDB" id="E4YWH2"/>
<gene>
    <name evidence="5" type="ORF">GSOID_T00020401001</name>
</gene>
<organism evidence="5">
    <name type="scientific">Oikopleura dioica</name>
    <name type="common">Tunicate</name>
    <dbReference type="NCBI Taxonomy" id="34765"/>
    <lineage>
        <taxon>Eukaryota</taxon>
        <taxon>Metazoa</taxon>
        <taxon>Chordata</taxon>
        <taxon>Tunicata</taxon>
        <taxon>Appendicularia</taxon>
        <taxon>Copelata</taxon>
        <taxon>Oikopleuridae</taxon>
        <taxon>Oikopleura</taxon>
    </lineage>
</organism>
<evidence type="ECO:0000313" key="5">
    <source>
        <dbReference type="EMBL" id="CBY39807.1"/>
    </source>
</evidence>
<dbReference type="InterPro" id="IPR050780">
    <property type="entry name" value="Mucin_vWF_Thrombospondin_sf"/>
</dbReference>